<dbReference type="STRING" id="1447875.A0A2B7XTE1"/>
<name>A0A2B7XTE1_9EURO</name>
<evidence type="ECO:0000313" key="2">
    <source>
        <dbReference type="EMBL" id="PGH12250.1"/>
    </source>
</evidence>
<dbReference type="PANTHER" id="PTHR21310">
    <property type="entry name" value="AMINOGLYCOSIDE PHOSPHOTRANSFERASE-RELATED-RELATED"/>
    <property type="match status" value="1"/>
</dbReference>
<dbReference type="OrthoDB" id="4176195at2759"/>
<comment type="caution">
    <text evidence="2">The sequence shown here is derived from an EMBL/GenBank/DDBJ whole genome shotgun (WGS) entry which is preliminary data.</text>
</comment>
<dbReference type="SUPFAM" id="SSF56112">
    <property type="entry name" value="Protein kinase-like (PK-like)"/>
    <property type="match status" value="1"/>
</dbReference>
<gene>
    <name evidence="2" type="ORF">AJ79_04430</name>
</gene>
<evidence type="ECO:0000313" key="3">
    <source>
        <dbReference type="Proteomes" id="UP000223968"/>
    </source>
</evidence>
<dbReference type="Pfam" id="PF01636">
    <property type="entry name" value="APH"/>
    <property type="match status" value="1"/>
</dbReference>
<evidence type="ECO:0000259" key="1">
    <source>
        <dbReference type="Pfam" id="PF01636"/>
    </source>
</evidence>
<dbReference type="Proteomes" id="UP000223968">
    <property type="component" value="Unassembled WGS sequence"/>
</dbReference>
<sequence length="228" mass="26059">MTRSCANENANTWSCEDVQAVKFVRENSTIPVPDVLEVHISGPDSWFRMERLPGTQLGEAWARMDERAQVVTTGQLKLYLKQLRELPVPSTASIGSLSSGSAYDHRLNNGFPCGPFASVAEFHDFLVAPVLRSPRPEWSGEYCRLLNDNYMIQFAHADLSFENILVNEHTGKVTAILDWEMAGFWPEWWEFLKALYGGRSLPWWFAVVKNTMPCYNQELEVECDLEMF</sequence>
<accession>A0A2B7XTE1</accession>
<organism evidence="2 3">
    <name type="scientific">Helicocarpus griseus UAMH5409</name>
    <dbReference type="NCBI Taxonomy" id="1447875"/>
    <lineage>
        <taxon>Eukaryota</taxon>
        <taxon>Fungi</taxon>
        <taxon>Dikarya</taxon>
        <taxon>Ascomycota</taxon>
        <taxon>Pezizomycotina</taxon>
        <taxon>Eurotiomycetes</taxon>
        <taxon>Eurotiomycetidae</taxon>
        <taxon>Onygenales</taxon>
        <taxon>Ajellomycetaceae</taxon>
        <taxon>Helicocarpus</taxon>
    </lineage>
</organism>
<dbReference type="EMBL" id="PDNB01000061">
    <property type="protein sequence ID" value="PGH12250.1"/>
    <property type="molecule type" value="Genomic_DNA"/>
</dbReference>
<dbReference type="AlphaFoldDB" id="A0A2B7XTE1"/>
<dbReference type="InterPro" id="IPR051678">
    <property type="entry name" value="AGP_Transferase"/>
</dbReference>
<dbReference type="InterPro" id="IPR002575">
    <property type="entry name" value="Aminoglycoside_PTrfase"/>
</dbReference>
<protein>
    <recommendedName>
        <fullName evidence="1">Aminoglycoside phosphotransferase domain-containing protein</fullName>
    </recommendedName>
</protein>
<dbReference type="InterPro" id="IPR011009">
    <property type="entry name" value="Kinase-like_dom_sf"/>
</dbReference>
<dbReference type="PANTHER" id="PTHR21310:SF58">
    <property type="entry name" value="AMINOGLYCOSIDE PHOSPHOTRANSFERASE DOMAIN-CONTAINING PROTEIN"/>
    <property type="match status" value="1"/>
</dbReference>
<feature type="domain" description="Aminoglycoside phosphotransferase" evidence="1">
    <location>
        <begin position="29"/>
        <end position="196"/>
    </location>
</feature>
<keyword evidence="3" id="KW-1185">Reference proteome</keyword>
<reference evidence="2 3" key="1">
    <citation type="submission" date="2017-10" db="EMBL/GenBank/DDBJ databases">
        <title>Comparative genomics in systemic dimorphic fungi from Ajellomycetaceae.</title>
        <authorList>
            <person name="Munoz J.F."/>
            <person name="Mcewen J.G."/>
            <person name="Clay O.K."/>
            <person name="Cuomo C.A."/>
        </authorList>
    </citation>
    <scope>NUCLEOTIDE SEQUENCE [LARGE SCALE GENOMIC DNA]</scope>
    <source>
        <strain evidence="2 3">UAMH5409</strain>
    </source>
</reference>
<proteinExistence type="predicted"/>
<dbReference type="Gene3D" id="3.90.1200.10">
    <property type="match status" value="1"/>
</dbReference>